<keyword evidence="5" id="KW-0539">Nucleus</keyword>
<evidence type="ECO:0000259" key="7">
    <source>
        <dbReference type="Pfam" id="PF16005"/>
    </source>
</evidence>
<organism evidence="8">
    <name type="scientific">Ursus maritimus</name>
    <name type="common">Polar bear</name>
    <name type="synonym">Thalarctos maritimus</name>
    <dbReference type="NCBI Taxonomy" id="29073"/>
    <lineage>
        <taxon>Eukaryota</taxon>
        <taxon>Metazoa</taxon>
        <taxon>Chordata</taxon>
        <taxon>Craniata</taxon>
        <taxon>Vertebrata</taxon>
        <taxon>Euteleostomi</taxon>
        <taxon>Mammalia</taxon>
        <taxon>Eutheria</taxon>
        <taxon>Laurasiatheria</taxon>
        <taxon>Carnivora</taxon>
        <taxon>Caniformia</taxon>
        <taxon>Ursidae</taxon>
        <taxon>Ursus</taxon>
    </lineage>
</organism>
<evidence type="ECO:0000256" key="6">
    <source>
        <dbReference type="SAM" id="SignalP"/>
    </source>
</evidence>
<keyword evidence="6" id="KW-0732">Signal</keyword>
<dbReference type="InterPro" id="IPR031952">
    <property type="entry name" value="MOEP19_KH-like"/>
</dbReference>
<dbReference type="GO" id="GO:0003723">
    <property type="term" value="F:RNA binding"/>
    <property type="evidence" value="ECO:0007669"/>
    <property type="project" value="InterPro"/>
</dbReference>
<dbReference type="GO" id="GO:0009880">
    <property type="term" value="P:embryonic pattern specification"/>
    <property type="evidence" value="ECO:0007669"/>
    <property type="project" value="TreeGrafter"/>
</dbReference>
<reference evidence="8" key="1">
    <citation type="submission" date="2019-03" db="UniProtKB">
        <authorList>
            <consortium name="Ensembl"/>
        </authorList>
    </citation>
    <scope>IDENTIFICATION</scope>
</reference>
<accession>A0A452U3G4</accession>
<name>A0A452U3G4_URSMA</name>
<dbReference type="PANTHER" id="PTHR19447">
    <property type="entry name" value="OOCYTE-EXPRESSED PROTEIN HOMOLOG-RELATED"/>
    <property type="match status" value="1"/>
</dbReference>
<dbReference type="GO" id="GO:0005737">
    <property type="term" value="C:cytoplasm"/>
    <property type="evidence" value="ECO:0007669"/>
    <property type="project" value="UniProtKB-SubCell"/>
</dbReference>
<dbReference type="AlphaFoldDB" id="A0A452U3G4"/>
<evidence type="ECO:0000256" key="1">
    <source>
        <dbReference type="ARBA" id="ARBA00004123"/>
    </source>
</evidence>
<dbReference type="PANTHER" id="PTHR19447:SF14">
    <property type="entry name" value="OOCYTE-EXPRESSED PROTEIN HOMOLOG"/>
    <property type="match status" value="1"/>
</dbReference>
<dbReference type="InterPro" id="IPR036612">
    <property type="entry name" value="KH_dom_type_1_sf"/>
</dbReference>
<feature type="domain" description="KH-like RNA-binding" evidence="7">
    <location>
        <begin position="13"/>
        <end position="59"/>
    </location>
</feature>
<evidence type="ECO:0000256" key="4">
    <source>
        <dbReference type="ARBA" id="ARBA00022490"/>
    </source>
</evidence>
<dbReference type="Pfam" id="PF16005">
    <property type="entry name" value="MOEP19"/>
    <property type="match status" value="1"/>
</dbReference>
<dbReference type="InterPro" id="IPR051778">
    <property type="entry name" value="KHDC1"/>
</dbReference>
<evidence type="ECO:0000256" key="2">
    <source>
        <dbReference type="ARBA" id="ARBA00004496"/>
    </source>
</evidence>
<evidence type="ECO:0000313" key="8">
    <source>
        <dbReference type="Ensembl" id="ENSUMAP00000015203"/>
    </source>
</evidence>
<comment type="subcellular location">
    <subcellularLocation>
        <location evidence="2">Cytoplasm</location>
    </subcellularLocation>
    <subcellularLocation>
        <location evidence="1">Nucleus</location>
    </subcellularLocation>
</comment>
<feature type="signal peptide" evidence="6">
    <location>
        <begin position="1"/>
        <end position="24"/>
    </location>
</feature>
<feature type="chain" id="PRO_5019451564" description="KH-like RNA-binding domain-containing protein" evidence="6">
    <location>
        <begin position="25"/>
        <end position="104"/>
    </location>
</feature>
<dbReference type="Ensembl" id="ENSUMAT00000018002.1">
    <property type="protein sequence ID" value="ENSUMAP00000015203.1"/>
    <property type="gene ID" value="ENSUMAG00000011186.1"/>
</dbReference>
<comment type="similarity">
    <text evidence="3">Belongs to the KHDC1 family.</text>
</comment>
<evidence type="ECO:0000256" key="5">
    <source>
        <dbReference type="ARBA" id="ARBA00023242"/>
    </source>
</evidence>
<dbReference type="GeneTree" id="ENSGT00950000185238"/>
<dbReference type="GO" id="GO:0035088">
    <property type="term" value="P:establishment or maintenance of apical/basal cell polarity"/>
    <property type="evidence" value="ECO:0007669"/>
    <property type="project" value="TreeGrafter"/>
</dbReference>
<dbReference type="GO" id="GO:0032991">
    <property type="term" value="C:protein-containing complex"/>
    <property type="evidence" value="ECO:0007669"/>
    <property type="project" value="TreeGrafter"/>
</dbReference>
<keyword evidence="4" id="KW-0963">Cytoplasm</keyword>
<proteinExistence type="inferred from homology"/>
<dbReference type="GO" id="GO:0005634">
    <property type="term" value="C:nucleus"/>
    <property type="evidence" value="ECO:0007669"/>
    <property type="project" value="UniProtKB-SubCell"/>
</dbReference>
<sequence length="104" mass="11591">LFRKVTHFTIIMILKMEWMSQVLLTVDIVNSGDLAEITIFNQPCVQNQVESIHLSPAWWLPHSPGRGSSGTWFQLRDVSAVSAGLALSCGMEAPAWPEPCQVIR</sequence>
<evidence type="ECO:0000256" key="3">
    <source>
        <dbReference type="ARBA" id="ARBA00009081"/>
    </source>
</evidence>
<dbReference type="Gene3D" id="3.30.1370.10">
    <property type="entry name" value="K Homology domain, type 1"/>
    <property type="match status" value="1"/>
</dbReference>
<protein>
    <recommendedName>
        <fullName evidence="7">KH-like RNA-binding domain-containing protein</fullName>
    </recommendedName>
</protein>